<organism evidence="3">
    <name type="scientific">Noccaea caerulescens</name>
    <name type="common">Alpine penny-cress</name>
    <name type="synonym">Thlaspi caerulescens</name>
    <dbReference type="NCBI Taxonomy" id="107243"/>
    <lineage>
        <taxon>Eukaryota</taxon>
        <taxon>Viridiplantae</taxon>
        <taxon>Streptophyta</taxon>
        <taxon>Embryophyta</taxon>
        <taxon>Tracheophyta</taxon>
        <taxon>Spermatophyta</taxon>
        <taxon>Magnoliopsida</taxon>
        <taxon>eudicotyledons</taxon>
        <taxon>Gunneridae</taxon>
        <taxon>Pentapetalae</taxon>
        <taxon>rosids</taxon>
        <taxon>malvids</taxon>
        <taxon>Brassicales</taxon>
        <taxon>Brassicaceae</taxon>
        <taxon>Coluteocarpeae</taxon>
        <taxon>Noccaea</taxon>
    </lineage>
</organism>
<feature type="region of interest" description="Disordered" evidence="1">
    <location>
        <begin position="111"/>
        <end position="293"/>
    </location>
</feature>
<dbReference type="GO" id="GO:0005730">
    <property type="term" value="C:nucleolus"/>
    <property type="evidence" value="ECO:0007669"/>
    <property type="project" value="InterPro"/>
</dbReference>
<name>A0A1J3E4T8_NOCCA</name>
<feature type="compositionally biased region" description="Basic and acidic residues" evidence="1">
    <location>
        <begin position="158"/>
        <end position="182"/>
    </location>
</feature>
<protein>
    <submittedName>
        <fullName evidence="3">Nucleolar and coiled-body phosphoprotein 1</fullName>
    </submittedName>
</protein>
<feature type="compositionally biased region" description="Basic residues" evidence="1">
    <location>
        <begin position="335"/>
        <end position="348"/>
    </location>
</feature>
<dbReference type="EMBL" id="GEVI01005151">
    <property type="protein sequence ID" value="JAU27169.1"/>
    <property type="molecule type" value="Transcribed_RNA"/>
</dbReference>
<feature type="compositionally biased region" description="Polar residues" evidence="1">
    <location>
        <begin position="271"/>
        <end position="284"/>
    </location>
</feature>
<evidence type="ECO:0000259" key="2">
    <source>
        <dbReference type="Pfam" id="PF05022"/>
    </source>
</evidence>
<dbReference type="InterPro" id="IPR006594">
    <property type="entry name" value="LisH"/>
</dbReference>
<dbReference type="PROSITE" id="PS50896">
    <property type="entry name" value="LISH"/>
    <property type="match status" value="1"/>
</dbReference>
<evidence type="ECO:0000313" key="3">
    <source>
        <dbReference type="EMBL" id="JAU27169.1"/>
    </source>
</evidence>
<feature type="compositionally biased region" description="Basic residues" evidence="1">
    <location>
        <begin position="148"/>
        <end position="157"/>
    </location>
</feature>
<feature type="compositionally biased region" description="Basic residues" evidence="1">
    <location>
        <begin position="183"/>
        <end position="192"/>
    </location>
</feature>
<dbReference type="PANTHER" id="PTHR23216:SF1">
    <property type="entry name" value="NUCLEOLAR AND COILED-BODY PHOSPHOPROTEIN 1"/>
    <property type="match status" value="1"/>
</dbReference>
<feature type="compositionally biased region" description="Basic and acidic residues" evidence="1">
    <location>
        <begin position="111"/>
        <end position="130"/>
    </location>
</feature>
<dbReference type="PANTHER" id="PTHR23216">
    <property type="entry name" value="NUCLEOLAR AND COILED-BODY PHOSPHOPROTEIN 1"/>
    <property type="match status" value="1"/>
</dbReference>
<dbReference type="InterPro" id="IPR007718">
    <property type="entry name" value="Srp40_C"/>
</dbReference>
<dbReference type="InterPro" id="IPR039191">
    <property type="entry name" value="Nopp140-like"/>
</dbReference>
<reference evidence="3" key="1">
    <citation type="submission" date="2016-07" db="EMBL/GenBank/DDBJ databases">
        <title>De novo transcriptome assembly of four accessions of the metal hyperaccumulator plant Noccaea caerulescens.</title>
        <authorList>
            <person name="Blande D."/>
            <person name="Halimaa P."/>
            <person name="Tervahauta A.I."/>
            <person name="Aarts M.G."/>
            <person name="Karenlampi S.O."/>
        </authorList>
    </citation>
    <scope>NUCLEOTIDE SEQUENCE</scope>
</reference>
<dbReference type="SMART" id="SM00667">
    <property type="entry name" value="LisH"/>
    <property type="match status" value="1"/>
</dbReference>
<gene>
    <name evidence="3" type="ORF">GA_TR12172_c0_g1_i1_g.38965</name>
</gene>
<sequence length="369" mass="41923">MPKTLAEESSPYTLNPALLALKPRQVLISSISRADMGKESSKALTLESEQKALLLRSVALYLERCGFSKCFKKLLSEAEIEKKELNSNTLPDLEEMYSEFLKKSHLEAVEVKDESGNVDEKEKEEEKKEVVVNGITEASAMEGVEKVKKQRKKKKKETKSEVTEEEEKVVKETDAEMEEGKKEKKKKKKNKSKSTEAESLGDDDKEKVSKKRKRSEPEEAKEQTGEDDEESKRRKKEEKNVVEEEEAVQETPVKQSDVQENGNAVEKSETKSTNQKSGKGLSNSKEPKKPFQRVNVEEVVFTDDRLKDNSYWAKDGADIGYGAKAQEVLGQVRGRGFRHEKTKKKRGSYRGGEIDLESHSVKFDYSDEE</sequence>
<feature type="domain" description="Srp40 C-terminal" evidence="2">
    <location>
        <begin position="290"/>
        <end position="363"/>
    </location>
</feature>
<feature type="region of interest" description="Disordered" evidence="1">
    <location>
        <begin position="334"/>
        <end position="353"/>
    </location>
</feature>
<feature type="compositionally biased region" description="Basic and acidic residues" evidence="1">
    <location>
        <begin position="215"/>
        <end position="224"/>
    </location>
</feature>
<accession>A0A1J3E4T8</accession>
<dbReference type="Pfam" id="PF05022">
    <property type="entry name" value="SRP40_C"/>
    <property type="match status" value="1"/>
</dbReference>
<proteinExistence type="predicted"/>
<feature type="compositionally biased region" description="Polar residues" evidence="1">
    <location>
        <begin position="252"/>
        <end position="262"/>
    </location>
</feature>
<evidence type="ECO:0000256" key="1">
    <source>
        <dbReference type="SAM" id="MobiDB-lite"/>
    </source>
</evidence>
<dbReference type="AlphaFoldDB" id="A0A1J3E4T8"/>